<evidence type="ECO:0000313" key="2">
    <source>
        <dbReference type="Proteomes" id="UP000807342"/>
    </source>
</evidence>
<evidence type="ECO:0000313" key="1">
    <source>
        <dbReference type="EMBL" id="KAF9445635.1"/>
    </source>
</evidence>
<name>A0A9P5X7S3_9AGAR</name>
<reference evidence="1" key="1">
    <citation type="submission" date="2020-11" db="EMBL/GenBank/DDBJ databases">
        <authorList>
            <consortium name="DOE Joint Genome Institute"/>
            <person name="Ahrendt S."/>
            <person name="Riley R."/>
            <person name="Andreopoulos W."/>
            <person name="Labutti K."/>
            <person name="Pangilinan J."/>
            <person name="Ruiz-Duenas F.J."/>
            <person name="Barrasa J.M."/>
            <person name="Sanchez-Garcia M."/>
            <person name="Camarero S."/>
            <person name="Miyauchi S."/>
            <person name="Serrano A."/>
            <person name="Linde D."/>
            <person name="Babiker R."/>
            <person name="Drula E."/>
            <person name="Ayuso-Fernandez I."/>
            <person name="Pacheco R."/>
            <person name="Padilla G."/>
            <person name="Ferreira P."/>
            <person name="Barriuso J."/>
            <person name="Kellner H."/>
            <person name="Castanera R."/>
            <person name="Alfaro M."/>
            <person name="Ramirez L."/>
            <person name="Pisabarro A.G."/>
            <person name="Kuo A."/>
            <person name="Tritt A."/>
            <person name="Lipzen A."/>
            <person name="He G."/>
            <person name="Yan M."/>
            <person name="Ng V."/>
            <person name="Cullen D."/>
            <person name="Martin F."/>
            <person name="Rosso M.-N."/>
            <person name="Henrissat B."/>
            <person name="Hibbett D."/>
            <person name="Martinez A.T."/>
            <person name="Grigoriev I.V."/>
        </authorList>
    </citation>
    <scope>NUCLEOTIDE SEQUENCE</scope>
    <source>
        <strain evidence="1">MF-IS2</strain>
    </source>
</reference>
<comment type="caution">
    <text evidence="1">The sequence shown here is derived from an EMBL/GenBank/DDBJ whole genome shotgun (WGS) entry which is preliminary data.</text>
</comment>
<proteinExistence type="predicted"/>
<dbReference type="Proteomes" id="UP000807342">
    <property type="component" value="Unassembled WGS sequence"/>
</dbReference>
<keyword evidence="2" id="KW-1185">Reference proteome</keyword>
<accession>A0A9P5X7S3</accession>
<sequence>MLLLPTRNAHLINILANPRLNSLWNLSFHGSCSSIDAGNGVVQLWIDPSCELSYTSSRPGFLLDNSPSVIPGAPGRVDILEEVNHVMPVLAKEELGLAKAGKPIALADFPPTLAWVSLRNKEYSRKWSHGRSSANQCRQARTTAEQQHPCNSERCVLSAGTLCGLDMVGAAV</sequence>
<protein>
    <submittedName>
        <fullName evidence="1">Uncharacterized protein</fullName>
    </submittedName>
</protein>
<dbReference type="AlphaFoldDB" id="A0A9P5X7S3"/>
<organism evidence="1 2">
    <name type="scientific">Macrolepiota fuliginosa MF-IS2</name>
    <dbReference type="NCBI Taxonomy" id="1400762"/>
    <lineage>
        <taxon>Eukaryota</taxon>
        <taxon>Fungi</taxon>
        <taxon>Dikarya</taxon>
        <taxon>Basidiomycota</taxon>
        <taxon>Agaricomycotina</taxon>
        <taxon>Agaricomycetes</taxon>
        <taxon>Agaricomycetidae</taxon>
        <taxon>Agaricales</taxon>
        <taxon>Agaricineae</taxon>
        <taxon>Agaricaceae</taxon>
        <taxon>Macrolepiota</taxon>
    </lineage>
</organism>
<gene>
    <name evidence="1" type="ORF">P691DRAFT_831211</name>
</gene>
<dbReference type="EMBL" id="MU151290">
    <property type="protein sequence ID" value="KAF9445635.1"/>
    <property type="molecule type" value="Genomic_DNA"/>
</dbReference>